<sequence length="147" mass="16481">MPMDNEPDDTQYNDDHMLNFDDIFPCTPNIIKTAAPRMRLPEVATEVATKEVGSEEVDSEEAGTEEVGTEQDTTSTDVNQARNSQQQIRRRSIAQRQASKAASSISSRRLGKQRQMLMPFTLPDQVELVEPEPYVEADNKEPVAQLS</sequence>
<proteinExistence type="predicted"/>
<feature type="compositionally biased region" description="Acidic residues" evidence="1">
    <location>
        <begin position="54"/>
        <end position="69"/>
    </location>
</feature>
<dbReference type="EMBL" id="JABCIY010000323">
    <property type="protein sequence ID" value="KAF7185468.1"/>
    <property type="molecule type" value="Genomic_DNA"/>
</dbReference>
<keyword evidence="3" id="KW-1185">Reference proteome</keyword>
<evidence type="ECO:0000313" key="2">
    <source>
        <dbReference type="EMBL" id="KAF7185468.1"/>
    </source>
</evidence>
<feature type="region of interest" description="Disordered" evidence="1">
    <location>
        <begin position="47"/>
        <end position="117"/>
    </location>
</feature>
<gene>
    <name evidence="2" type="ORF">HII31_13202</name>
</gene>
<dbReference type="AlphaFoldDB" id="A0A8H6R6I4"/>
<accession>A0A8H6R6I4</accession>
<feature type="compositionally biased region" description="Polar residues" evidence="1">
    <location>
        <begin position="70"/>
        <end position="79"/>
    </location>
</feature>
<feature type="compositionally biased region" description="Low complexity" evidence="1">
    <location>
        <begin position="94"/>
        <end position="108"/>
    </location>
</feature>
<organism evidence="2 3">
    <name type="scientific">Pseudocercospora fuligena</name>
    <dbReference type="NCBI Taxonomy" id="685502"/>
    <lineage>
        <taxon>Eukaryota</taxon>
        <taxon>Fungi</taxon>
        <taxon>Dikarya</taxon>
        <taxon>Ascomycota</taxon>
        <taxon>Pezizomycotina</taxon>
        <taxon>Dothideomycetes</taxon>
        <taxon>Dothideomycetidae</taxon>
        <taxon>Mycosphaerellales</taxon>
        <taxon>Mycosphaerellaceae</taxon>
        <taxon>Pseudocercospora</taxon>
    </lineage>
</organism>
<comment type="caution">
    <text evidence="2">The sequence shown here is derived from an EMBL/GenBank/DDBJ whole genome shotgun (WGS) entry which is preliminary data.</text>
</comment>
<evidence type="ECO:0000313" key="3">
    <source>
        <dbReference type="Proteomes" id="UP000660729"/>
    </source>
</evidence>
<name>A0A8H6R6I4_9PEZI</name>
<dbReference type="Proteomes" id="UP000660729">
    <property type="component" value="Unassembled WGS sequence"/>
</dbReference>
<evidence type="ECO:0000256" key="1">
    <source>
        <dbReference type="SAM" id="MobiDB-lite"/>
    </source>
</evidence>
<reference evidence="2" key="1">
    <citation type="submission" date="2020-04" db="EMBL/GenBank/DDBJ databases">
        <title>Draft genome resource of the tomato pathogen Pseudocercospora fuligena.</title>
        <authorList>
            <person name="Zaccaron A."/>
        </authorList>
    </citation>
    <scope>NUCLEOTIDE SEQUENCE</scope>
    <source>
        <strain evidence="2">PF001</strain>
    </source>
</reference>
<protein>
    <submittedName>
        <fullName evidence="2">Uncharacterized protein</fullName>
    </submittedName>
</protein>